<name>A0A9X2BH54_9VIBR</name>
<dbReference type="Pfam" id="PF11060">
    <property type="entry name" value="DUF2861"/>
    <property type="match status" value="1"/>
</dbReference>
<dbReference type="EMBL" id="JAJHVV010000005">
    <property type="protein sequence ID" value="MCK6263601.1"/>
    <property type="molecule type" value="Genomic_DNA"/>
</dbReference>
<evidence type="ECO:0000313" key="2">
    <source>
        <dbReference type="EMBL" id="MCK6263601.1"/>
    </source>
</evidence>
<evidence type="ECO:0000313" key="3">
    <source>
        <dbReference type="Proteomes" id="UP001139559"/>
    </source>
</evidence>
<accession>A0A9X2BH54</accession>
<proteinExistence type="predicted"/>
<keyword evidence="3" id="KW-1185">Reference proteome</keyword>
<gene>
    <name evidence="2" type="ORF">KP803_09990</name>
</gene>
<evidence type="ECO:0000256" key="1">
    <source>
        <dbReference type="SAM" id="SignalP"/>
    </source>
</evidence>
<dbReference type="InterPro" id="IPR021290">
    <property type="entry name" value="DUF2861"/>
</dbReference>
<reference evidence="2" key="1">
    <citation type="submission" date="2021-11" db="EMBL/GenBank/DDBJ databases">
        <title>Vibrio ZSDE26 sp. nov. and Vibrio ZSDZ34 sp. nov., isolated from coastal seawater in Qingdao.</title>
        <authorList>
            <person name="Zhang P."/>
        </authorList>
    </citation>
    <scope>NUCLEOTIDE SEQUENCE</scope>
    <source>
        <strain evidence="2">ZSDE26</strain>
    </source>
</reference>
<dbReference type="Proteomes" id="UP001139559">
    <property type="component" value="Unassembled WGS sequence"/>
</dbReference>
<comment type="caution">
    <text evidence="2">The sequence shown here is derived from an EMBL/GenBank/DDBJ whole genome shotgun (WGS) entry which is preliminary data.</text>
</comment>
<protein>
    <submittedName>
        <fullName evidence="2">DUF2861 family protein</fullName>
    </submittedName>
</protein>
<dbReference type="AlphaFoldDB" id="A0A9X2BH54"/>
<keyword evidence="1" id="KW-0732">Signal</keyword>
<feature type="chain" id="PRO_5040773243" evidence="1">
    <location>
        <begin position="21"/>
        <end position="292"/>
    </location>
</feature>
<feature type="signal peptide" evidence="1">
    <location>
        <begin position="1"/>
        <end position="20"/>
    </location>
</feature>
<sequence>MRKIVTFLCITICLPLVANSADWFESNTPLTQAHQFLLDDDLDSMFGSVVEVYQQNDSRSIQEHLNNLLLHSLEVDCGKGLDNKRLPDWIETASLRRTNIQSPGRDMYNVTISIKSKKEIENIVFKRWVDKPLSTDSEFAITEPNNQENDSKIYQKRYNLNSRVPMGLYRLDVTASDQETWSSWVVLVDSKAKQVVRWQSKDQWSVEKNALLNENCPLPSLTVALYDYVDGNYNEVWSRSYESDYPTSFEPRNITPERYVLAVSMTNQRWQGQILIEQSQIISKTYDVSVED</sequence>
<dbReference type="RefSeq" id="WP_248008679.1">
    <property type="nucleotide sequence ID" value="NZ_JAJHVV010000005.1"/>
</dbReference>
<organism evidence="2 3">
    <name type="scientific">Vibrio amylolyticus</name>
    <dbReference type="NCBI Taxonomy" id="2847292"/>
    <lineage>
        <taxon>Bacteria</taxon>
        <taxon>Pseudomonadati</taxon>
        <taxon>Pseudomonadota</taxon>
        <taxon>Gammaproteobacteria</taxon>
        <taxon>Vibrionales</taxon>
        <taxon>Vibrionaceae</taxon>
        <taxon>Vibrio</taxon>
    </lineage>
</organism>